<evidence type="ECO:0000256" key="2">
    <source>
        <dbReference type="SAM" id="Phobius"/>
    </source>
</evidence>
<feature type="region of interest" description="Disordered" evidence="1">
    <location>
        <begin position="214"/>
        <end position="246"/>
    </location>
</feature>
<accession>A0AAN8NSX6</accession>
<keyword evidence="2" id="KW-0472">Membrane</keyword>
<keyword evidence="2" id="KW-0812">Transmembrane</keyword>
<sequence length="595" mass="67830">MIEKKLDRYNFSTVVGHYHSHKPKGKSKSDKKHGILSALSLLAFLFFLNILQNCIREQNQEPTSVMMLSQGKTPMTTEEYKTVAKRFGRSVDFAEEKEEQITNKPEAEKGNTRKSRTLLQVMTNRQEKFIKQLKNTTNWTNELTQLSEKDLEEQKLKTLNFPLYWKNNRLASTTGYWVREKSNKTGENSKFGMETRTSFPAIVKRIKKREKITTTDPTAESKTNGVEVVTPNTPNINGQYKSSQEEIQNGKYAEPKQNEQKPQQKPWLFNKSADGGLKRMDSVNVAMVTPQALTATLQHETATTPRIRRSDYGGGSRIESYNEIDKSNHLEEDVPTPSIGVGLNLNTYQTYPIHRYSNHRPVPARENQTSGIDLYTQGLMADLTTSYSDLTRMTTETTPTYSQPVSSYPKQPYYGKVIYRNKPLVYKFQKRNEFPNRKRPFRKNGSYNNHHDHHDHHLEAYYPIVVAARDPDDDSGLDLINMAWNMVTSLAKPLSKLVPSFGKDSQDESQCYDLMVCEAQRASKFMGPTAETVAATVGTVLTWAVTEETRPLIVEAIKSGKENTCQQQIKDCEDRSGGKSTMTLIAQLFELKQKA</sequence>
<reference evidence="3 4" key="1">
    <citation type="submission" date="2023-10" db="EMBL/GenBank/DDBJ databases">
        <title>Genomes of two closely related lineages of the louse Polyplax serrata with different host specificities.</title>
        <authorList>
            <person name="Martinu J."/>
            <person name="Tarabai H."/>
            <person name="Stefka J."/>
            <person name="Hypsa V."/>
        </authorList>
    </citation>
    <scope>NUCLEOTIDE SEQUENCE [LARGE SCALE GENOMIC DNA]</scope>
    <source>
        <strain evidence="3">HR10_N</strain>
    </source>
</reference>
<comment type="caution">
    <text evidence="3">The sequence shown here is derived from an EMBL/GenBank/DDBJ whole genome shotgun (WGS) entry which is preliminary data.</text>
</comment>
<protein>
    <submittedName>
        <fullName evidence="3">Uncharacterized protein</fullName>
    </submittedName>
</protein>
<dbReference type="AlphaFoldDB" id="A0AAN8NSX6"/>
<gene>
    <name evidence="3" type="ORF">RUM43_011363</name>
</gene>
<evidence type="ECO:0000313" key="3">
    <source>
        <dbReference type="EMBL" id="KAK6621059.1"/>
    </source>
</evidence>
<feature type="compositionally biased region" description="Polar residues" evidence="1">
    <location>
        <begin position="216"/>
        <end position="246"/>
    </location>
</feature>
<evidence type="ECO:0000313" key="4">
    <source>
        <dbReference type="Proteomes" id="UP001372834"/>
    </source>
</evidence>
<dbReference type="Proteomes" id="UP001372834">
    <property type="component" value="Unassembled WGS sequence"/>
</dbReference>
<keyword evidence="2" id="KW-1133">Transmembrane helix</keyword>
<proteinExistence type="predicted"/>
<organism evidence="3 4">
    <name type="scientific">Polyplax serrata</name>
    <name type="common">Common mouse louse</name>
    <dbReference type="NCBI Taxonomy" id="468196"/>
    <lineage>
        <taxon>Eukaryota</taxon>
        <taxon>Metazoa</taxon>
        <taxon>Ecdysozoa</taxon>
        <taxon>Arthropoda</taxon>
        <taxon>Hexapoda</taxon>
        <taxon>Insecta</taxon>
        <taxon>Pterygota</taxon>
        <taxon>Neoptera</taxon>
        <taxon>Paraneoptera</taxon>
        <taxon>Psocodea</taxon>
        <taxon>Troctomorpha</taxon>
        <taxon>Phthiraptera</taxon>
        <taxon>Anoplura</taxon>
        <taxon>Polyplacidae</taxon>
        <taxon>Polyplax</taxon>
    </lineage>
</organism>
<feature type="transmembrane region" description="Helical" evidence="2">
    <location>
        <begin position="34"/>
        <end position="51"/>
    </location>
</feature>
<dbReference type="EMBL" id="JAWJWE010000039">
    <property type="protein sequence ID" value="KAK6621059.1"/>
    <property type="molecule type" value="Genomic_DNA"/>
</dbReference>
<evidence type="ECO:0000256" key="1">
    <source>
        <dbReference type="SAM" id="MobiDB-lite"/>
    </source>
</evidence>
<name>A0AAN8NSX6_POLSC</name>